<dbReference type="PROSITE" id="PS00107">
    <property type="entry name" value="PROTEIN_KINASE_ATP"/>
    <property type="match status" value="1"/>
</dbReference>
<feature type="domain" description="Protein kinase" evidence="7">
    <location>
        <begin position="555"/>
        <end position="833"/>
    </location>
</feature>
<feature type="region of interest" description="Disordered" evidence="6">
    <location>
        <begin position="236"/>
        <end position="255"/>
    </location>
</feature>
<dbReference type="PROSITE" id="PS50011">
    <property type="entry name" value="PROTEIN_KINASE_DOM"/>
    <property type="match status" value="1"/>
</dbReference>
<keyword evidence="2 5" id="KW-0547">Nucleotide-binding</keyword>
<gene>
    <name evidence="8" type="ORF">KC19_6G078400</name>
</gene>
<evidence type="ECO:0000313" key="8">
    <source>
        <dbReference type="EMBL" id="KAG0569265.1"/>
    </source>
</evidence>
<sequence length="919" mass="101806">MSTIMDGAAYCYSMRCAMEDGKKGAGVAGQNEEESDGKRKKRKKALAGGRRIVVGMKLAAACREVLTWTIAKVAHPGDLVIALHVAPLPSQTGSRGEDACADEQQLASSLHTVLSVYEGLCNLKQIKLQLEIVNGTKARKTLVEEARNYEAYKLILGTTRQHASGWSTSLGKYCVKRLPSTCSVVIVDQWKIMFDRKGTQLETPGVSMMKILRRSVKSIGRSRKVSVATSCIDDDGTASTVSTPTTATETKDVNSRECDDRVSVNDFDSASSSSSTTLQEDSAALRSKSDSGSPISVLPSNRIESALSDFEAFRFSYSRRRLEGSISKRTSSLRVEKQNLRRLCGDESEYDEDDSVEELDPYPTEVYNSDDNESRCSVPIFAEKLVSESVVSFDTEEAIQNDWPLVQRSLSCDLSEAVKSPVIKGTIQRGWPLMHRSLSHDNFNLPFGQTLDRSMSVVNWALQLPKRSGEFPERVCISKDIRKGGNRFTHMQSCGEEFSSAQVRLSFSLPHVRTRTLGRFEPSRLMSLTGQIQQLCRDRPRVYTYQELDAATSGFSPSNLIGIGGGSQVYRGETYDGQLVAIKLLNQGRPQAEEELLTDIEINGSLKHRHIVALLGYSVDAKHLILVYELLPQGNLDDHLHGGKESAVLLWEVRYKIAVGIARALDYLHDGCPRPVVHRDVKASNILLSATFDAQLSDFGLAKWAPTDVQFIRCNDVVGTFGYLAPEYFMYGRVNEKTDVYSFGVVLLELLTGRQPIDTTKPKGQENLVLWARPLLEEKNIDILVDPRLEGKFDLNEFKSMMLSAALCIRHSAHRRPQMSKILKILSGEGESLGYWPRQELTNKSIDMEDAGNNVVDGAPDYGDTDIQKHLALAMLGVDDCVDDESSVHDQSGGLAPHSSAYLEEYLKGRCSRSTSFNV</sequence>
<dbReference type="PANTHER" id="PTHR47987">
    <property type="entry name" value="OS08G0249100 PROTEIN"/>
    <property type="match status" value="1"/>
</dbReference>
<dbReference type="FunFam" id="1.10.510.10:FF:000284">
    <property type="entry name" value="Putative receptor-like serine/threonine-protein kinase"/>
    <property type="match status" value="1"/>
</dbReference>
<reference evidence="8 9" key="1">
    <citation type="submission" date="2020-06" db="EMBL/GenBank/DDBJ databases">
        <title>WGS assembly of Ceratodon purpureus strain R40.</title>
        <authorList>
            <person name="Carey S.B."/>
            <person name="Jenkins J."/>
            <person name="Shu S."/>
            <person name="Lovell J.T."/>
            <person name="Sreedasyam A."/>
            <person name="Maumus F."/>
            <person name="Tiley G.P."/>
            <person name="Fernandez-Pozo N."/>
            <person name="Barry K."/>
            <person name="Chen C."/>
            <person name="Wang M."/>
            <person name="Lipzen A."/>
            <person name="Daum C."/>
            <person name="Saski C.A."/>
            <person name="Payton A.C."/>
            <person name="Mcbreen J.C."/>
            <person name="Conrad R.E."/>
            <person name="Kollar L.M."/>
            <person name="Olsson S."/>
            <person name="Huttunen S."/>
            <person name="Landis J.B."/>
            <person name="Wickett N.J."/>
            <person name="Johnson M.G."/>
            <person name="Rensing S.A."/>
            <person name="Grimwood J."/>
            <person name="Schmutz J."/>
            <person name="Mcdaniel S.F."/>
        </authorList>
    </citation>
    <scope>NUCLEOTIDE SEQUENCE [LARGE SCALE GENOMIC DNA]</scope>
    <source>
        <strain evidence="8 9">R40</strain>
    </source>
</reference>
<keyword evidence="3" id="KW-0418">Kinase</keyword>
<dbReference type="InterPro" id="IPR000719">
    <property type="entry name" value="Prot_kinase_dom"/>
</dbReference>
<dbReference type="Gene3D" id="1.10.510.10">
    <property type="entry name" value="Transferase(Phosphotransferase) domain 1"/>
    <property type="match status" value="1"/>
</dbReference>
<feature type="region of interest" description="Disordered" evidence="6">
    <location>
        <begin position="264"/>
        <end position="297"/>
    </location>
</feature>
<dbReference type="GO" id="GO:0005524">
    <property type="term" value="F:ATP binding"/>
    <property type="evidence" value="ECO:0007669"/>
    <property type="project" value="UniProtKB-UniRule"/>
</dbReference>
<feature type="region of interest" description="Disordered" evidence="6">
    <location>
        <begin position="23"/>
        <end position="43"/>
    </location>
</feature>
<dbReference type="Gene3D" id="3.40.50.12370">
    <property type="match status" value="1"/>
</dbReference>
<dbReference type="InterPro" id="IPR011009">
    <property type="entry name" value="Kinase-like_dom_sf"/>
</dbReference>
<feature type="binding site" evidence="5">
    <location>
        <position position="583"/>
    </location>
    <ligand>
        <name>ATP</name>
        <dbReference type="ChEBI" id="CHEBI:30616"/>
    </ligand>
</feature>
<organism evidence="8 9">
    <name type="scientific">Ceratodon purpureus</name>
    <name type="common">Fire moss</name>
    <name type="synonym">Dicranum purpureum</name>
    <dbReference type="NCBI Taxonomy" id="3225"/>
    <lineage>
        <taxon>Eukaryota</taxon>
        <taxon>Viridiplantae</taxon>
        <taxon>Streptophyta</taxon>
        <taxon>Embryophyta</taxon>
        <taxon>Bryophyta</taxon>
        <taxon>Bryophytina</taxon>
        <taxon>Bryopsida</taxon>
        <taxon>Dicranidae</taxon>
        <taxon>Pseudoditrichales</taxon>
        <taxon>Ditrichaceae</taxon>
        <taxon>Ceratodon</taxon>
    </lineage>
</organism>
<evidence type="ECO:0000313" key="9">
    <source>
        <dbReference type="Proteomes" id="UP000822688"/>
    </source>
</evidence>
<evidence type="ECO:0000256" key="2">
    <source>
        <dbReference type="ARBA" id="ARBA00022741"/>
    </source>
</evidence>
<dbReference type="CDD" id="cd14066">
    <property type="entry name" value="STKc_IRAK"/>
    <property type="match status" value="1"/>
</dbReference>
<dbReference type="Pfam" id="PF00582">
    <property type="entry name" value="Usp"/>
    <property type="match status" value="1"/>
</dbReference>
<evidence type="ECO:0000256" key="1">
    <source>
        <dbReference type="ARBA" id="ARBA00022679"/>
    </source>
</evidence>
<dbReference type="PROSITE" id="PS00108">
    <property type="entry name" value="PROTEIN_KINASE_ST"/>
    <property type="match status" value="1"/>
</dbReference>
<dbReference type="SUPFAM" id="SSF56112">
    <property type="entry name" value="Protein kinase-like (PK-like)"/>
    <property type="match status" value="1"/>
</dbReference>
<dbReference type="GO" id="GO:0004672">
    <property type="term" value="F:protein kinase activity"/>
    <property type="evidence" value="ECO:0007669"/>
    <property type="project" value="InterPro"/>
</dbReference>
<feature type="compositionally biased region" description="Low complexity" evidence="6">
    <location>
        <begin position="237"/>
        <end position="248"/>
    </location>
</feature>
<proteinExistence type="predicted"/>
<comment type="caution">
    <text evidence="8">The sequence shown here is derived from an EMBL/GenBank/DDBJ whole genome shotgun (WGS) entry which is preliminary data.</text>
</comment>
<dbReference type="Gene3D" id="3.30.200.20">
    <property type="entry name" value="Phosphorylase Kinase, domain 1"/>
    <property type="match status" value="1"/>
</dbReference>
<keyword evidence="9" id="KW-1185">Reference proteome</keyword>
<dbReference type="InterPro" id="IPR017441">
    <property type="entry name" value="Protein_kinase_ATP_BS"/>
</dbReference>
<dbReference type="AlphaFoldDB" id="A0A8T0HE84"/>
<evidence type="ECO:0000259" key="7">
    <source>
        <dbReference type="PROSITE" id="PS50011"/>
    </source>
</evidence>
<evidence type="ECO:0000256" key="4">
    <source>
        <dbReference type="ARBA" id="ARBA00022840"/>
    </source>
</evidence>
<evidence type="ECO:0000256" key="6">
    <source>
        <dbReference type="SAM" id="MobiDB-lite"/>
    </source>
</evidence>
<keyword evidence="4 5" id="KW-0067">ATP-binding</keyword>
<dbReference type="InterPro" id="IPR046958">
    <property type="entry name" value="RBK1/2/STUNTED"/>
</dbReference>
<dbReference type="Pfam" id="PF00069">
    <property type="entry name" value="Pkinase"/>
    <property type="match status" value="1"/>
</dbReference>
<dbReference type="Proteomes" id="UP000822688">
    <property type="component" value="Chromosome 6"/>
</dbReference>
<dbReference type="InterPro" id="IPR006016">
    <property type="entry name" value="UspA"/>
</dbReference>
<name>A0A8T0HE84_CERPU</name>
<evidence type="ECO:0000256" key="3">
    <source>
        <dbReference type="ARBA" id="ARBA00022777"/>
    </source>
</evidence>
<dbReference type="InterPro" id="IPR008271">
    <property type="entry name" value="Ser/Thr_kinase_AS"/>
</dbReference>
<protein>
    <recommendedName>
        <fullName evidence="7">Protein kinase domain-containing protein</fullName>
    </recommendedName>
</protein>
<dbReference type="PANTHER" id="PTHR47987:SF11">
    <property type="entry name" value="RECEPTOR-LIKE CYTOSOLIC SERINE_THREONINE-PROTEIN KINASE RBK1 ISOFORM X1"/>
    <property type="match status" value="1"/>
</dbReference>
<dbReference type="FunFam" id="3.30.200.20:FF:000268">
    <property type="entry name" value="probable receptor-like serine/threonine-protein kinase At5g57670"/>
    <property type="match status" value="1"/>
</dbReference>
<keyword evidence="1" id="KW-0808">Transferase</keyword>
<dbReference type="SMART" id="SM00220">
    <property type="entry name" value="S_TKc"/>
    <property type="match status" value="1"/>
</dbReference>
<evidence type="ECO:0000256" key="5">
    <source>
        <dbReference type="PROSITE-ProRule" id="PRU10141"/>
    </source>
</evidence>
<dbReference type="SUPFAM" id="SSF52402">
    <property type="entry name" value="Adenine nucleotide alpha hydrolases-like"/>
    <property type="match status" value="1"/>
</dbReference>
<dbReference type="EMBL" id="CM026427">
    <property type="protein sequence ID" value="KAG0569265.1"/>
    <property type="molecule type" value="Genomic_DNA"/>
</dbReference>
<accession>A0A8T0HE84</accession>